<feature type="region of interest" description="Disordered" evidence="1">
    <location>
        <begin position="1"/>
        <end position="23"/>
    </location>
</feature>
<dbReference type="EMBL" id="CAJNOQ010022792">
    <property type="protein sequence ID" value="CAF1505863.1"/>
    <property type="molecule type" value="Genomic_DNA"/>
</dbReference>
<dbReference type="Proteomes" id="UP000681722">
    <property type="component" value="Unassembled WGS sequence"/>
</dbReference>
<keyword evidence="4" id="KW-1185">Reference proteome</keyword>
<protein>
    <submittedName>
        <fullName evidence="2">Uncharacterized protein</fullName>
    </submittedName>
</protein>
<accession>A0A815TGX1</accession>
<dbReference type="AlphaFoldDB" id="A0A815TGX1"/>
<organism evidence="2 4">
    <name type="scientific">Didymodactylos carnosus</name>
    <dbReference type="NCBI Taxonomy" id="1234261"/>
    <lineage>
        <taxon>Eukaryota</taxon>
        <taxon>Metazoa</taxon>
        <taxon>Spiralia</taxon>
        <taxon>Gnathifera</taxon>
        <taxon>Rotifera</taxon>
        <taxon>Eurotatoria</taxon>
        <taxon>Bdelloidea</taxon>
        <taxon>Philodinida</taxon>
        <taxon>Philodinidae</taxon>
        <taxon>Didymodactylos</taxon>
    </lineage>
</organism>
<proteinExistence type="predicted"/>
<evidence type="ECO:0000313" key="2">
    <source>
        <dbReference type="EMBL" id="CAF1505863.1"/>
    </source>
</evidence>
<dbReference type="InterPro" id="IPR052789">
    <property type="entry name" value="SSUH2_homolog"/>
</dbReference>
<evidence type="ECO:0000313" key="4">
    <source>
        <dbReference type="Proteomes" id="UP000663829"/>
    </source>
</evidence>
<gene>
    <name evidence="2" type="ORF">GPM918_LOCUS36890</name>
    <name evidence="3" type="ORF">SRO942_LOCUS37642</name>
</gene>
<evidence type="ECO:0000313" key="3">
    <source>
        <dbReference type="EMBL" id="CAF4367079.1"/>
    </source>
</evidence>
<dbReference type="EMBL" id="CAJOBC010088319">
    <property type="protein sequence ID" value="CAF4367079.1"/>
    <property type="molecule type" value="Genomic_DNA"/>
</dbReference>
<reference evidence="2" key="1">
    <citation type="submission" date="2021-02" db="EMBL/GenBank/DDBJ databases">
        <authorList>
            <person name="Nowell W R."/>
        </authorList>
    </citation>
    <scope>NUCLEOTIDE SEQUENCE</scope>
</reference>
<dbReference type="OrthoDB" id="3355217at2759"/>
<sequence>MVEAGSDISFDSRNQISNTKDAPPPPLGFPDYLPYFKRYIDSKWCYHSSAVATATIIDVQDKFAFQIDIWSLIEQRWLDWDENPYRGEETPNEPVGDIWSFHFNVPITIIEGKRTDYINLYHTQDKTICLSCDGAGIRTCSSCDGAGHIDCNVCKRSGTQANGEKCSNCDGRGITQCSSCGTTGKQNCSRCDTVGWLLRWAVIRVKWFTIHSVLYEQNSTLPEKRIRKAPKTDFCTRDIPWSTDYTLDNYSDLFKYIQQYSPIQFQNHITEEYQKKHLSKADRSDRKMVKLSCSISQIPVKEILYTTGNHINKADPKKGYIFQYCQYGIDKDGFPLIYEKDYPLNCCGCFGERCACQCRCAIL</sequence>
<dbReference type="PANTHER" id="PTHR48465:SF1">
    <property type="entry name" value="PROTEIN SSUH2 HOMOLOG"/>
    <property type="match status" value="1"/>
</dbReference>
<dbReference type="PANTHER" id="PTHR48465">
    <property type="entry name" value="PROTEIN SSUH2 HOMOLOG"/>
    <property type="match status" value="1"/>
</dbReference>
<name>A0A815TGX1_9BILA</name>
<comment type="caution">
    <text evidence="2">The sequence shown here is derived from an EMBL/GenBank/DDBJ whole genome shotgun (WGS) entry which is preliminary data.</text>
</comment>
<dbReference type="Proteomes" id="UP000663829">
    <property type="component" value="Unassembled WGS sequence"/>
</dbReference>
<evidence type="ECO:0000256" key="1">
    <source>
        <dbReference type="SAM" id="MobiDB-lite"/>
    </source>
</evidence>
<feature type="compositionally biased region" description="Polar residues" evidence="1">
    <location>
        <begin position="9"/>
        <end position="20"/>
    </location>
</feature>